<dbReference type="InterPro" id="IPR017853">
    <property type="entry name" value="GH"/>
</dbReference>
<feature type="active site" description="Nucleophile" evidence="15">
    <location>
        <position position="260"/>
    </location>
</feature>
<accession>A0A918SCG9</accession>
<dbReference type="CDD" id="cd11325">
    <property type="entry name" value="AmyAc_GTHase"/>
    <property type="match status" value="1"/>
</dbReference>
<evidence type="ECO:0000256" key="4">
    <source>
        <dbReference type="ARBA" id="ARBA00012268"/>
    </source>
</evidence>
<dbReference type="SMART" id="SM00642">
    <property type="entry name" value="Aamy"/>
    <property type="match status" value="1"/>
</dbReference>
<evidence type="ECO:0000256" key="13">
    <source>
        <dbReference type="NCBIfam" id="TIGR02402"/>
    </source>
</evidence>
<feature type="site" description="Transition state stabilizer" evidence="17">
    <location>
        <position position="391"/>
    </location>
</feature>
<feature type="binding site" evidence="16">
    <location>
        <begin position="258"/>
        <end position="263"/>
    </location>
    <ligand>
        <name>substrate</name>
    </ligand>
</feature>
<evidence type="ECO:0000256" key="11">
    <source>
        <dbReference type="ARBA" id="ARBA00033284"/>
    </source>
</evidence>
<dbReference type="InterPro" id="IPR014756">
    <property type="entry name" value="Ig_E-set"/>
</dbReference>
<dbReference type="GO" id="GO:0005992">
    <property type="term" value="P:trehalose biosynthetic process"/>
    <property type="evidence" value="ECO:0007669"/>
    <property type="project" value="UniProtKB-UniRule"/>
</dbReference>
<comment type="subcellular location">
    <subcellularLocation>
        <location evidence="1 15">Cytoplasm</location>
    </subcellularLocation>
</comment>
<dbReference type="Gene3D" id="2.60.40.10">
    <property type="entry name" value="Immunoglobulins"/>
    <property type="match status" value="1"/>
</dbReference>
<evidence type="ECO:0000313" key="20">
    <source>
        <dbReference type="Proteomes" id="UP000610456"/>
    </source>
</evidence>
<dbReference type="EC" id="3.2.1.141" evidence="4 13"/>
<dbReference type="CDD" id="cd02853">
    <property type="entry name" value="E_set_MTHase_like_N"/>
    <property type="match status" value="1"/>
</dbReference>
<dbReference type="Gene3D" id="1.10.10.760">
    <property type="entry name" value="E-set domains of sugar-utilizing enzymes"/>
    <property type="match status" value="1"/>
</dbReference>
<evidence type="ECO:0000256" key="1">
    <source>
        <dbReference type="ARBA" id="ARBA00004496"/>
    </source>
</evidence>
<feature type="active site" description="Proton donor" evidence="15">
    <location>
        <position position="297"/>
    </location>
</feature>
<dbReference type="Gene3D" id="3.20.20.80">
    <property type="entry name" value="Glycosidases"/>
    <property type="match status" value="1"/>
</dbReference>
<dbReference type="InterPro" id="IPR012768">
    <property type="entry name" value="Trehalose_TreZ"/>
</dbReference>
<dbReference type="InterPro" id="IPR044901">
    <property type="entry name" value="Trehalose_TreZ_E-set_sf"/>
</dbReference>
<organism evidence="19 20">
    <name type="scientific">Salinimicrobium marinum</name>
    <dbReference type="NCBI Taxonomy" id="680283"/>
    <lineage>
        <taxon>Bacteria</taxon>
        <taxon>Pseudomonadati</taxon>
        <taxon>Bacteroidota</taxon>
        <taxon>Flavobacteriia</taxon>
        <taxon>Flavobacteriales</taxon>
        <taxon>Flavobacteriaceae</taxon>
        <taxon>Salinimicrobium</taxon>
    </lineage>
</organism>
<evidence type="ECO:0000256" key="3">
    <source>
        <dbReference type="ARBA" id="ARBA00008061"/>
    </source>
</evidence>
<evidence type="ECO:0000256" key="10">
    <source>
        <dbReference type="ARBA" id="ARBA00032057"/>
    </source>
</evidence>
<dbReference type="AlphaFoldDB" id="A0A918SCG9"/>
<dbReference type="Pfam" id="PF02922">
    <property type="entry name" value="CBM_48"/>
    <property type="match status" value="1"/>
</dbReference>
<keyword evidence="9 14" id="KW-0326">Glycosidase</keyword>
<evidence type="ECO:0000256" key="17">
    <source>
        <dbReference type="PIRSR" id="PIRSR006337-3"/>
    </source>
</evidence>
<dbReference type="RefSeq" id="WP_189603780.1">
    <property type="nucleotide sequence ID" value="NZ_BMXB01000002.1"/>
</dbReference>
<comment type="caution">
    <text evidence="19">The sequence shown here is derived from an EMBL/GenBank/DDBJ whole genome shotgun (WGS) entry which is preliminary data.</text>
</comment>
<dbReference type="PANTHER" id="PTHR43651:SF11">
    <property type="entry name" value="MALTO-OLIGOSYLTREHALOSE TREHALOHYDROLASE"/>
    <property type="match status" value="1"/>
</dbReference>
<dbReference type="Gene3D" id="2.60.40.1180">
    <property type="entry name" value="Golgi alpha-mannosidase II"/>
    <property type="match status" value="1"/>
</dbReference>
<evidence type="ECO:0000256" key="12">
    <source>
        <dbReference type="ARBA" id="ARBA00034013"/>
    </source>
</evidence>
<feature type="binding site" evidence="16">
    <location>
        <begin position="390"/>
        <end position="395"/>
    </location>
    <ligand>
        <name>substrate</name>
    </ligand>
</feature>
<dbReference type="PIRSF" id="PIRSF006337">
    <property type="entry name" value="Trehalose_TreZ"/>
    <property type="match status" value="1"/>
</dbReference>
<feature type="binding site" evidence="16">
    <location>
        <begin position="322"/>
        <end position="326"/>
    </location>
    <ligand>
        <name>substrate</name>
    </ligand>
</feature>
<evidence type="ECO:0000256" key="14">
    <source>
        <dbReference type="PIRNR" id="PIRNR006337"/>
    </source>
</evidence>
<evidence type="ECO:0000256" key="16">
    <source>
        <dbReference type="PIRSR" id="PIRSR006337-2"/>
    </source>
</evidence>
<dbReference type="InterPro" id="IPR006047">
    <property type="entry name" value="GH13_cat_dom"/>
</dbReference>
<keyword evidence="7 14" id="KW-0378">Hydrolase</keyword>
<comment type="pathway">
    <text evidence="2 14">Glycan biosynthesis; trehalose biosynthesis.</text>
</comment>
<reference evidence="19" key="1">
    <citation type="journal article" date="2014" name="Int. J. Syst. Evol. Microbiol.">
        <title>Complete genome sequence of Corynebacterium casei LMG S-19264T (=DSM 44701T), isolated from a smear-ripened cheese.</title>
        <authorList>
            <consortium name="US DOE Joint Genome Institute (JGI-PGF)"/>
            <person name="Walter F."/>
            <person name="Albersmeier A."/>
            <person name="Kalinowski J."/>
            <person name="Ruckert C."/>
        </authorList>
    </citation>
    <scope>NUCLEOTIDE SEQUENCE</scope>
    <source>
        <strain evidence="19">KCTC 12719</strain>
    </source>
</reference>
<dbReference type="GO" id="GO:0005737">
    <property type="term" value="C:cytoplasm"/>
    <property type="evidence" value="ECO:0007669"/>
    <property type="project" value="UniProtKB-SubCell"/>
</dbReference>
<protein>
    <recommendedName>
        <fullName evidence="5 13">Malto-oligosyltrehalose trehalohydrolase</fullName>
        <shortName evidence="14">MTHase</shortName>
        <ecNumber evidence="4 13">3.2.1.141</ecNumber>
    </recommendedName>
    <alternativeName>
        <fullName evidence="11 14">4-alpha-D-((1-&gt;4)-alpha-D-glucano)trehalose trehalohydrolase</fullName>
    </alternativeName>
    <alternativeName>
        <fullName evidence="10 14">Maltooligosyl trehalose trehalohydrolase</fullName>
    </alternativeName>
</protein>
<keyword evidence="8" id="KW-0119">Carbohydrate metabolism</keyword>
<evidence type="ECO:0000256" key="8">
    <source>
        <dbReference type="ARBA" id="ARBA00023277"/>
    </source>
</evidence>
<evidence type="ECO:0000256" key="9">
    <source>
        <dbReference type="ARBA" id="ARBA00023295"/>
    </source>
</evidence>
<evidence type="ECO:0000313" key="19">
    <source>
        <dbReference type="EMBL" id="GHA31857.1"/>
    </source>
</evidence>
<evidence type="ECO:0000256" key="7">
    <source>
        <dbReference type="ARBA" id="ARBA00022801"/>
    </source>
</evidence>
<gene>
    <name evidence="19" type="ORF">GCM10007103_11880</name>
</gene>
<dbReference type="PANTHER" id="PTHR43651">
    <property type="entry name" value="1,4-ALPHA-GLUCAN-BRANCHING ENZYME"/>
    <property type="match status" value="1"/>
</dbReference>
<keyword evidence="6" id="KW-0963">Cytoplasm</keyword>
<dbReference type="EMBL" id="BMXB01000002">
    <property type="protein sequence ID" value="GHA31857.1"/>
    <property type="molecule type" value="Genomic_DNA"/>
</dbReference>
<keyword evidence="20" id="KW-1185">Reference proteome</keyword>
<name>A0A918SCG9_9FLAO</name>
<evidence type="ECO:0000256" key="6">
    <source>
        <dbReference type="ARBA" id="ARBA00022490"/>
    </source>
</evidence>
<proteinExistence type="inferred from homology"/>
<dbReference type="InterPro" id="IPR013783">
    <property type="entry name" value="Ig-like_fold"/>
</dbReference>
<dbReference type="Pfam" id="PF00128">
    <property type="entry name" value="Alpha-amylase"/>
    <property type="match status" value="1"/>
</dbReference>
<evidence type="ECO:0000259" key="18">
    <source>
        <dbReference type="SMART" id="SM00642"/>
    </source>
</evidence>
<dbReference type="Proteomes" id="UP000610456">
    <property type="component" value="Unassembled WGS sequence"/>
</dbReference>
<comment type="similarity">
    <text evidence="3 14">Belongs to the glycosyl hydrolase 13 family.</text>
</comment>
<dbReference type="SUPFAM" id="SSF81296">
    <property type="entry name" value="E set domains"/>
    <property type="match status" value="1"/>
</dbReference>
<sequence>MGRKVGAEYINEDTCKFTVWAPLAEKVEVVWKEKKDAEPLEKDESGYWIKNISGVTPGTLYKFRLDGEKEYPDPASRSQPEGVHSWSRTVDQHAHRWKDESWKGLSTSQMIIYELHVGTFTPEGTFEAVIGKLDHLKELGVNTLEIMPISQFPGNRNWGYDGVYPYAAQASYGGAEGLKKMIDACHQQGFAVLLDAVYNHMGPEGNYLSEFGPYFTSKYETPWGKAINFDDQHADEVRNFFIQNAIMWMEDYHFDGLRLDAIHEIIDLGARHFLKELSQKTDELEDKSGRKYTLIAESDLNDTKIINPYQKGGFGLEAQWVDDFHHSVHTLITGENEGYYSDYGSLDKLAKSFKQAFVYDGAYSNFRKRSVGNSPKGLAPSKFVVCIQNHDQVGNRPLGDRLSQLISFEQQKLVSGIFLMAPFVPMLFMGEEFAEDNPFQYFVSHGDSDLVKAVQEGRKREFQYFFDKTGEFPDPQSEDTFNHSKLNWNFREDETKSVIFEYYKELLQLRKNGAFNVLRKEDISIETDEERQMMLVSGDRIYAVFNFNSEEQEVILPKKKGSWKVVLASAAKKWQGSQEFQEKYRSGDTVNLPASSLIICES</sequence>
<evidence type="ECO:0000256" key="15">
    <source>
        <dbReference type="PIRSR" id="PIRSR006337-1"/>
    </source>
</evidence>
<evidence type="ECO:0000256" key="2">
    <source>
        <dbReference type="ARBA" id="ARBA00005199"/>
    </source>
</evidence>
<dbReference type="InterPro" id="IPR004193">
    <property type="entry name" value="Glyco_hydro_13_N"/>
</dbReference>
<comment type="catalytic activity">
    <reaction evidence="12 14">
        <text>hydrolysis of (1-&gt;4)-alpha-D-glucosidic linkage in 4-alpha-D-[(1-&gt;4)-alpha-D-glucanosyl]n trehalose to yield trehalose and (1-&gt;4)-alpha-D-glucan.</text>
        <dbReference type="EC" id="3.2.1.141"/>
    </reaction>
</comment>
<dbReference type="InterPro" id="IPR013780">
    <property type="entry name" value="Glyco_hydro_b"/>
</dbReference>
<evidence type="ECO:0000256" key="5">
    <source>
        <dbReference type="ARBA" id="ARBA00015938"/>
    </source>
</evidence>
<dbReference type="NCBIfam" id="TIGR02402">
    <property type="entry name" value="trehalose_TreZ"/>
    <property type="match status" value="1"/>
</dbReference>
<feature type="domain" description="Glycosyl hydrolase family 13 catalytic" evidence="18">
    <location>
        <begin position="91"/>
        <end position="458"/>
    </location>
</feature>
<dbReference type="GO" id="GO:0033942">
    <property type="term" value="F:4-alpha-D-(1-&gt;4)-alpha-D-glucanotrehalose trehalohydrolase activity"/>
    <property type="evidence" value="ECO:0007669"/>
    <property type="project" value="UniProtKB-EC"/>
</dbReference>
<reference evidence="19" key="2">
    <citation type="submission" date="2020-09" db="EMBL/GenBank/DDBJ databases">
        <authorList>
            <person name="Sun Q."/>
            <person name="Kim S."/>
        </authorList>
    </citation>
    <scope>NUCLEOTIDE SEQUENCE</scope>
    <source>
        <strain evidence="19">KCTC 12719</strain>
    </source>
</reference>
<dbReference type="SUPFAM" id="SSF51445">
    <property type="entry name" value="(Trans)glycosidases"/>
    <property type="match status" value="1"/>
</dbReference>